<proteinExistence type="predicted"/>
<protein>
    <recommendedName>
        <fullName evidence="2">PPM-type phosphatase domain-containing protein</fullName>
    </recommendedName>
</protein>
<accession>A0A916NPV0</accession>
<dbReference type="RefSeq" id="WP_218116064.1">
    <property type="nucleotide sequence ID" value="NZ_CAJVAP010000028.1"/>
</dbReference>
<dbReference type="Pfam" id="PF13672">
    <property type="entry name" value="PP2C_2"/>
    <property type="match status" value="1"/>
</dbReference>
<keyword evidence="4" id="KW-1185">Reference proteome</keyword>
<feature type="compositionally biased region" description="Acidic residues" evidence="1">
    <location>
        <begin position="276"/>
        <end position="286"/>
    </location>
</feature>
<dbReference type="AlphaFoldDB" id="A0A916NPV0"/>
<evidence type="ECO:0000259" key="2">
    <source>
        <dbReference type="PROSITE" id="PS51746"/>
    </source>
</evidence>
<dbReference type="PANTHER" id="PTHR47992">
    <property type="entry name" value="PROTEIN PHOSPHATASE"/>
    <property type="match status" value="1"/>
</dbReference>
<evidence type="ECO:0000313" key="3">
    <source>
        <dbReference type="EMBL" id="CAG7617713.1"/>
    </source>
</evidence>
<dbReference type="Proteomes" id="UP000693892">
    <property type="component" value="Unassembled WGS sequence"/>
</dbReference>
<dbReference type="InterPro" id="IPR001932">
    <property type="entry name" value="PPM-type_phosphatase-like_dom"/>
</dbReference>
<reference evidence="3" key="1">
    <citation type="submission" date="2021-06" db="EMBL/GenBank/DDBJ databases">
        <authorList>
            <person name="Criscuolo A."/>
        </authorList>
    </citation>
    <scope>NUCLEOTIDE SEQUENCE</scope>
    <source>
        <strain evidence="3">CIP111803</strain>
    </source>
</reference>
<sequence length="303" mass="32385">MNARREQPLLEVSARTDAGLRRRQNEDWLLAADPCFLVADGMGGHEAGDEASRAAIAAFSEEFTAPGPATLERIDAALARARSDVARLAARRERGAGCTLTGVIRIEHDGAPFWYVLNIGDSRAYLHRDGELIQLTRDHSLLAERLDAGRADAASTPRNLITRALGSDDSRHDAWLLPIESATRLLICTDGLTSEVEDQRLETALRGADRPARLVERLLDEALRSGGRDNITLIVVDVLSSGSGTLGSAPSPTQPGTAAAGTDTGAVELEAAGIDDGGDDREVDEITIERTRPARRPVTAGAR</sequence>
<comment type="caution">
    <text evidence="3">The sequence shown here is derived from an EMBL/GenBank/DDBJ whole genome shotgun (WGS) entry which is preliminary data.</text>
</comment>
<feature type="compositionally biased region" description="Low complexity" evidence="1">
    <location>
        <begin position="249"/>
        <end position="266"/>
    </location>
</feature>
<dbReference type="CDD" id="cd00143">
    <property type="entry name" value="PP2Cc"/>
    <property type="match status" value="1"/>
</dbReference>
<evidence type="ECO:0000256" key="1">
    <source>
        <dbReference type="SAM" id="MobiDB-lite"/>
    </source>
</evidence>
<dbReference type="GO" id="GO:0004722">
    <property type="term" value="F:protein serine/threonine phosphatase activity"/>
    <property type="evidence" value="ECO:0007669"/>
    <property type="project" value="InterPro"/>
</dbReference>
<organism evidence="3 4">
    <name type="scientific">Leucobacter soli</name>
    <dbReference type="NCBI Taxonomy" id="2812850"/>
    <lineage>
        <taxon>Bacteria</taxon>
        <taxon>Bacillati</taxon>
        <taxon>Actinomycetota</taxon>
        <taxon>Actinomycetes</taxon>
        <taxon>Micrococcales</taxon>
        <taxon>Microbacteriaceae</taxon>
        <taxon>Leucobacter</taxon>
    </lineage>
</organism>
<feature type="domain" description="PPM-type phosphatase" evidence="2">
    <location>
        <begin position="11"/>
        <end position="238"/>
    </location>
</feature>
<feature type="region of interest" description="Disordered" evidence="1">
    <location>
        <begin position="244"/>
        <end position="303"/>
    </location>
</feature>
<gene>
    <name evidence="3" type="ORF">LEUCIP111803_02131</name>
</gene>
<dbReference type="InterPro" id="IPR015655">
    <property type="entry name" value="PP2C"/>
</dbReference>
<evidence type="ECO:0000313" key="4">
    <source>
        <dbReference type="Proteomes" id="UP000693892"/>
    </source>
</evidence>
<dbReference type="SMART" id="SM00332">
    <property type="entry name" value="PP2Cc"/>
    <property type="match status" value="1"/>
</dbReference>
<dbReference type="SMART" id="SM00331">
    <property type="entry name" value="PP2C_SIG"/>
    <property type="match status" value="1"/>
</dbReference>
<dbReference type="PROSITE" id="PS51746">
    <property type="entry name" value="PPM_2"/>
    <property type="match status" value="1"/>
</dbReference>
<name>A0A916NPV0_9MICO</name>
<dbReference type="EMBL" id="CAJVAP010000028">
    <property type="protein sequence ID" value="CAG7617713.1"/>
    <property type="molecule type" value="Genomic_DNA"/>
</dbReference>